<feature type="compositionally biased region" description="Basic and acidic residues" evidence="11">
    <location>
        <begin position="1118"/>
        <end position="1145"/>
    </location>
</feature>
<keyword evidence="8" id="KW-0808">Transferase</keyword>
<name>A0A812QB84_9DINO</name>
<keyword evidence="8" id="KW-0548">Nucleotidyltransferase</keyword>
<dbReference type="InterPro" id="IPR039537">
    <property type="entry name" value="Retrotran_Ty1/copia-like"/>
</dbReference>
<dbReference type="InterPro" id="IPR036397">
    <property type="entry name" value="RNaseH_sf"/>
</dbReference>
<evidence type="ECO:0000256" key="8">
    <source>
        <dbReference type="ARBA" id="ARBA00022932"/>
    </source>
</evidence>
<evidence type="ECO:0000256" key="4">
    <source>
        <dbReference type="ARBA" id="ARBA00022801"/>
    </source>
</evidence>
<dbReference type="Pfam" id="PF07727">
    <property type="entry name" value="RVT_2"/>
    <property type="match status" value="1"/>
</dbReference>
<feature type="transmembrane region" description="Helical" evidence="12">
    <location>
        <begin position="2016"/>
        <end position="2034"/>
    </location>
</feature>
<feature type="compositionally biased region" description="Acidic residues" evidence="11">
    <location>
        <begin position="1146"/>
        <end position="1155"/>
    </location>
</feature>
<proteinExistence type="predicted"/>
<dbReference type="EMBL" id="CAJNJA010016419">
    <property type="protein sequence ID" value="CAE7380428.1"/>
    <property type="molecule type" value="Genomic_DNA"/>
</dbReference>
<protein>
    <submittedName>
        <fullName evidence="14">GIP protein</fullName>
    </submittedName>
</protein>
<gene>
    <name evidence="14" type="primary">GIP</name>
    <name evidence="14" type="ORF">SNEC2469_LOCUS10289</name>
</gene>
<dbReference type="Gene3D" id="3.30.420.10">
    <property type="entry name" value="Ribonuclease H-like superfamily/Ribonuclease H"/>
    <property type="match status" value="1"/>
</dbReference>
<dbReference type="GO" id="GO:0006310">
    <property type="term" value="P:DNA recombination"/>
    <property type="evidence" value="ECO:0007669"/>
    <property type="project" value="UniProtKB-KW"/>
</dbReference>
<keyword evidence="4" id="KW-0378">Hydrolase</keyword>
<keyword evidence="10" id="KW-0511">Multifunctional enzyme</keyword>
<feature type="region of interest" description="Disordered" evidence="11">
    <location>
        <begin position="1117"/>
        <end position="1197"/>
    </location>
</feature>
<dbReference type="OrthoDB" id="414104at2759"/>
<evidence type="ECO:0000256" key="11">
    <source>
        <dbReference type="SAM" id="MobiDB-lite"/>
    </source>
</evidence>
<keyword evidence="7" id="KW-0695">RNA-directed DNA polymerase</keyword>
<dbReference type="InterPro" id="IPR001584">
    <property type="entry name" value="Integrase_cat-core"/>
</dbReference>
<feature type="domain" description="Integrase catalytic" evidence="13">
    <location>
        <begin position="1286"/>
        <end position="1450"/>
    </location>
</feature>
<keyword evidence="12" id="KW-1133">Transmembrane helix</keyword>
<dbReference type="SUPFAM" id="SSF53098">
    <property type="entry name" value="Ribonuclease H-like"/>
    <property type="match status" value="1"/>
</dbReference>
<dbReference type="PANTHER" id="PTHR42648:SF11">
    <property type="entry name" value="TRANSPOSON TY4-P GAG-POL POLYPROTEIN"/>
    <property type="match status" value="1"/>
</dbReference>
<dbReference type="GO" id="GO:0003887">
    <property type="term" value="F:DNA-directed DNA polymerase activity"/>
    <property type="evidence" value="ECO:0007669"/>
    <property type="project" value="UniProtKB-KW"/>
</dbReference>
<evidence type="ECO:0000256" key="7">
    <source>
        <dbReference type="ARBA" id="ARBA00022918"/>
    </source>
</evidence>
<keyword evidence="12" id="KW-0812">Transmembrane</keyword>
<feature type="compositionally biased region" description="Acidic residues" evidence="11">
    <location>
        <begin position="1163"/>
        <end position="1178"/>
    </location>
</feature>
<dbReference type="GO" id="GO:0003964">
    <property type="term" value="F:RNA-directed DNA polymerase activity"/>
    <property type="evidence" value="ECO:0007669"/>
    <property type="project" value="UniProtKB-KW"/>
</dbReference>
<evidence type="ECO:0000256" key="6">
    <source>
        <dbReference type="ARBA" id="ARBA00022908"/>
    </source>
</evidence>
<evidence type="ECO:0000256" key="1">
    <source>
        <dbReference type="ARBA" id="ARBA00022722"/>
    </source>
</evidence>
<keyword evidence="8" id="KW-0239">DNA-directed DNA polymerase</keyword>
<dbReference type="PROSITE" id="PS50994">
    <property type="entry name" value="INTEGRASE"/>
    <property type="match status" value="1"/>
</dbReference>
<evidence type="ECO:0000259" key="13">
    <source>
        <dbReference type="PROSITE" id="PS50994"/>
    </source>
</evidence>
<evidence type="ECO:0000256" key="5">
    <source>
        <dbReference type="ARBA" id="ARBA00022842"/>
    </source>
</evidence>
<comment type="caution">
    <text evidence="14">The sequence shown here is derived from an EMBL/GenBank/DDBJ whole genome shotgun (WGS) entry which is preliminary data.</text>
</comment>
<dbReference type="InterPro" id="IPR013103">
    <property type="entry name" value="RVT_2"/>
</dbReference>
<dbReference type="InterPro" id="IPR012337">
    <property type="entry name" value="RNaseH-like_sf"/>
</dbReference>
<dbReference type="GO" id="GO:0015074">
    <property type="term" value="P:DNA integration"/>
    <property type="evidence" value="ECO:0007669"/>
    <property type="project" value="UniProtKB-KW"/>
</dbReference>
<keyword evidence="2" id="KW-0479">Metal-binding</keyword>
<dbReference type="GO" id="GO:0016787">
    <property type="term" value="F:hydrolase activity"/>
    <property type="evidence" value="ECO:0007669"/>
    <property type="project" value="UniProtKB-KW"/>
</dbReference>
<keyword evidence="15" id="KW-1185">Reference proteome</keyword>
<organism evidence="14 15">
    <name type="scientific">Symbiodinium necroappetens</name>
    <dbReference type="NCBI Taxonomy" id="1628268"/>
    <lineage>
        <taxon>Eukaryota</taxon>
        <taxon>Sar</taxon>
        <taxon>Alveolata</taxon>
        <taxon>Dinophyceae</taxon>
        <taxon>Suessiales</taxon>
        <taxon>Symbiodiniaceae</taxon>
        <taxon>Symbiodinium</taxon>
    </lineage>
</organism>
<accession>A0A812QB84</accession>
<reference evidence="14" key="1">
    <citation type="submission" date="2021-02" db="EMBL/GenBank/DDBJ databases">
        <authorList>
            <person name="Dougan E. K."/>
            <person name="Rhodes N."/>
            <person name="Thang M."/>
            <person name="Chan C."/>
        </authorList>
    </citation>
    <scope>NUCLEOTIDE SEQUENCE</scope>
</reference>
<keyword evidence="6" id="KW-0229">DNA integration</keyword>
<feature type="non-terminal residue" evidence="14">
    <location>
        <position position="1"/>
    </location>
</feature>
<evidence type="ECO:0000313" key="14">
    <source>
        <dbReference type="EMBL" id="CAE7380428.1"/>
    </source>
</evidence>
<keyword evidence="5" id="KW-0460">Magnesium</keyword>
<dbReference type="GO" id="GO:0046872">
    <property type="term" value="F:metal ion binding"/>
    <property type="evidence" value="ECO:0007669"/>
    <property type="project" value="UniProtKB-KW"/>
</dbReference>
<evidence type="ECO:0000256" key="10">
    <source>
        <dbReference type="ARBA" id="ARBA00023268"/>
    </source>
</evidence>
<evidence type="ECO:0000256" key="9">
    <source>
        <dbReference type="ARBA" id="ARBA00023172"/>
    </source>
</evidence>
<evidence type="ECO:0000256" key="2">
    <source>
        <dbReference type="ARBA" id="ARBA00022723"/>
    </source>
</evidence>
<sequence>MAQGSKDEREHLGALLKFDRCKQWILHLPLRGIIPMIYKICLLLIISRPNGVSREARTIAATEPEYERVLGGAGRDGTQQGDNMSGATSGNVIAQQGDCVVTQTCEQEMAIAAPQLYGAEQLELEVRRQVEQAMEHQKSVVEENQKLRLEVPAPLNLSLLETQCSKVILQEILVHFGVMMEGKAVIGLWACMENLKEMREDLKGVNSGVYGMKVDYLKLIVYFGVILEDFGGRTFWASLSVTGSQRVIFRWIVERVILQDYRDMVVSMGVGYLVSPAYMALFQQLVTGQDQALVQGMSQLQAAMALQLGQNASRPETIRPGVAASELPKLSEADEMAAINVSDWLHGLSGPIGDLTDGSAQWWSQVLVSLESVYKDYVNATAVRKLQMKADDYAQAIPENIRVEILANRLQSTLAILARILTIYRRWARWLKRAQDLGLQVPDPSILLRGLEQAAKTQLEKHGEVAFRANMLRYSLELDASPTLSSIVKFQSHLLAEFEQIAYRGRTKGSSGTTPPLKAVGAYGNDSGGSDVSSATIGPTFPKKKDMNDAKALRLRDLMEDVKYHKRRLRGDVNDFLKNATQVLKMMAEQQSTTGPAPSMKMLKKVIKDYEGRMALVDSGATHPLRVASNLEWQGAGEVDVVVAGDGVTRMRQNPNGTLLMEPETRGAQTILPLGSLVSVLGYDLVWTKKKCILRDPEGEELALKVTSGCPELSEATVLELIAKIEQGKIERLAASTEATRQAMARAKEVQADLLWERSMREYVMKGKFEDGFRGIVSMPWVTEDLRGEIARIITDLPEDDKEAWDLMQSLGFNRRMRKRLMGKDWIVKLCSGRRSPMDKVFKAVENNGTVVLDIDVHRLPQLDLFQTGSSVMMLLLWGGATGRIAGIVGGLPRNNALEHSLRATILHEVASAGRGAMCSDADVPSDGVAFSLWASSESEEDESSLLWMFKWFRRWMLENHMDMCHFEQGGFGHPRCRPTTMATNLDVAELKGVRDSRQHTEEECGSWSSWAPMMVRVLVQGLKRWKLRPGWYSRMVKALKAVDRKAWEKHLANDHVPYRPDCLQCIHNATGRPHRKCLHRDCYVLSADTLGPVRVSGVRGERYAMVFTYQFPKQKMVPKDHPVPDGELDGRSLDARVDEKPKAAEDEELLEELSDYVPSEDAPNEPDGELPELEEALGDGAGTQGEADVRGPTAKAAKKKEVSDDWWEFRESAGVLIRHHVTPRTTLFRPTAWNGCPISPSVLDYTRVTEVKYVSGGVETETSDWHGLQSGSRALERLWTGRTTFTVSPAEVLEDEEELQKDEETWEKIIGDLTKPVEMDTLYLVYPVRARQGGDIMLAVQEAVLRLKLLGLPVARLHSDRGSEFASKGLRKWLLDHDIYNTRSEVLVPQTNGAAERGVRWFKTMAKVLMSEAKVALKYWTLAMQHAANRRLHERLGLTSPKLLQFGSKVMIRRKVFGNNKKYDLTDRWEEGTYLGLSLSSEVDDGGGVGDIPGAEVPVVELPEPDYRISGKQPPPRLCALKGSGEVGDQRTKVISGWTMRTLIQQQEEKAMNYYHAGMFNLDDCAEVLRDVHLGTKAKRKTRGVNTSALILGAYVHGGVRGDFGYYKTRQPSWTTLGVFRANEIPPHRDLRNKPGMANFVWKWEPMNLEGYGFQMRMSFVTVMEQVEGTFVENFQMELGGRGELDNRWVHTTGSGDNATSPNRYLEQTWFPIGWYRSSTEGGTSDEENVEEKVSPVEAKDIEVEELLRIAVALAVKMRWCIASTDVSNAFTLAPMPKDLMYALTPPTIVVLAGAASPGETWQITRVLYGLREAPRLWGGFRDDRLASARIPYEDKIIVLTATTTDENLWKVTFEGNPEVQGLVLAYVDDFLMLSARGIVKTIYEWLITDWKCTSLEWVEDGSLRFLGMELRVRGEGIHLSQAGYVRDLLRQHGISEDLGGGLTVPCNREWLQDVDSDEEVEAPEEATIKLAQKEKDDPMMVVYSDASYAELYEGCAAVQLGVKEDLPLETSMEFYFVAGISVVAAVGLWEFVKKLI</sequence>
<evidence type="ECO:0000256" key="3">
    <source>
        <dbReference type="ARBA" id="ARBA00022759"/>
    </source>
</evidence>
<dbReference type="Proteomes" id="UP000601435">
    <property type="component" value="Unassembled WGS sequence"/>
</dbReference>
<dbReference type="GO" id="GO:0003676">
    <property type="term" value="F:nucleic acid binding"/>
    <property type="evidence" value="ECO:0007669"/>
    <property type="project" value="InterPro"/>
</dbReference>
<evidence type="ECO:0000313" key="15">
    <source>
        <dbReference type="Proteomes" id="UP000601435"/>
    </source>
</evidence>
<feature type="non-terminal residue" evidence="14">
    <location>
        <position position="2038"/>
    </location>
</feature>
<dbReference type="GO" id="GO:0004519">
    <property type="term" value="F:endonuclease activity"/>
    <property type="evidence" value="ECO:0007669"/>
    <property type="project" value="UniProtKB-KW"/>
</dbReference>
<keyword evidence="3" id="KW-0255">Endonuclease</keyword>
<dbReference type="PANTHER" id="PTHR42648">
    <property type="entry name" value="TRANSPOSASE, PUTATIVE-RELATED"/>
    <property type="match status" value="1"/>
</dbReference>
<evidence type="ECO:0000256" key="12">
    <source>
        <dbReference type="SAM" id="Phobius"/>
    </source>
</evidence>
<keyword evidence="1" id="KW-0540">Nuclease</keyword>
<keyword evidence="12" id="KW-0472">Membrane</keyword>
<keyword evidence="9" id="KW-0233">DNA recombination</keyword>